<dbReference type="PANTHER" id="PTHR11082">
    <property type="entry name" value="TRNA-DIHYDROURIDINE SYNTHASE"/>
    <property type="match status" value="1"/>
</dbReference>
<dbReference type="RefSeq" id="XP_037147416.1">
    <property type="nucleotide sequence ID" value="XM_037297291.1"/>
</dbReference>
<evidence type="ECO:0000256" key="3">
    <source>
        <dbReference type="ARBA" id="ARBA00022643"/>
    </source>
</evidence>
<evidence type="ECO:0000256" key="11">
    <source>
        <dbReference type="ARBA" id="ARBA00045934"/>
    </source>
</evidence>
<dbReference type="CDD" id="cd02801">
    <property type="entry name" value="DUS_like_FMN"/>
    <property type="match status" value="1"/>
</dbReference>
<keyword evidence="21" id="KW-1185">Reference proteome</keyword>
<protein>
    <recommendedName>
        <fullName evidence="10">tRNA-dihydrouridine(16/17) synthase [NAD(P)(+)]</fullName>
        <ecNumber evidence="10">1.3.1.88</ecNumber>
    </recommendedName>
</protein>
<dbReference type="EC" id="1.3.1.88" evidence="10"/>
<comment type="catalytic activity">
    <reaction evidence="12">
        <text>5,6-dihydrouridine(17) in tRNA + NAD(+) = uridine(17) in tRNA + NADH + H(+)</text>
        <dbReference type="Rhea" id="RHEA:53372"/>
        <dbReference type="Rhea" id="RHEA-COMP:13541"/>
        <dbReference type="Rhea" id="RHEA-COMP:13542"/>
        <dbReference type="ChEBI" id="CHEBI:15378"/>
        <dbReference type="ChEBI" id="CHEBI:57540"/>
        <dbReference type="ChEBI" id="CHEBI:57945"/>
        <dbReference type="ChEBI" id="CHEBI:65315"/>
        <dbReference type="ChEBI" id="CHEBI:74443"/>
        <dbReference type="EC" id="1.3.1.88"/>
    </reaction>
    <physiologicalReaction direction="right-to-left" evidence="12">
        <dbReference type="Rhea" id="RHEA:53374"/>
    </physiologicalReaction>
</comment>
<evidence type="ECO:0000256" key="9">
    <source>
        <dbReference type="ARBA" id="ARBA00038313"/>
    </source>
</evidence>
<gene>
    <name evidence="20" type="ORF">HO133_006393</name>
</gene>
<comment type="similarity">
    <text evidence="9">Belongs to the Dus family. Dus1 subfamily.</text>
</comment>
<dbReference type="EMBL" id="JACCJB010000024">
    <property type="protein sequence ID" value="KAF6217981.1"/>
    <property type="molecule type" value="Genomic_DNA"/>
</dbReference>
<name>A0A8H6C795_9LECA</name>
<evidence type="ECO:0000256" key="1">
    <source>
        <dbReference type="ARBA" id="ARBA00001917"/>
    </source>
</evidence>
<keyword evidence="3" id="KW-0288">FMN</keyword>
<organism evidence="20 21">
    <name type="scientific">Letharia lupina</name>
    <dbReference type="NCBI Taxonomy" id="560253"/>
    <lineage>
        <taxon>Eukaryota</taxon>
        <taxon>Fungi</taxon>
        <taxon>Dikarya</taxon>
        <taxon>Ascomycota</taxon>
        <taxon>Pezizomycotina</taxon>
        <taxon>Lecanoromycetes</taxon>
        <taxon>OSLEUM clade</taxon>
        <taxon>Lecanoromycetidae</taxon>
        <taxon>Lecanorales</taxon>
        <taxon>Lecanorineae</taxon>
        <taxon>Parmeliaceae</taxon>
        <taxon>Letharia</taxon>
    </lineage>
</organism>
<dbReference type="Pfam" id="PF01207">
    <property type="entry name" value="Dus"/>
    <property type="match status" value="1"/>
</dbReference>
<dbReference type="GO" id="GO:0017150">
    <property type="term" value="F:tRNA dihydrouridine synthase activity"/>
    <property type="evidence" value="ECO:0007669"/>
    <property type="project" value="InterPro"/>
</dbReference>
<evidence type="ECO:0000256" key="5">
    <source>
        <dbReference type="ARBA" id="ARBA00022694"/>
    </source>
</evidence>
<dbReference type="GeneID" id="59334794"/>
<evidence type="ECO:0000256" key="18">
    <source>
        <dbReference type="SAM" id="MobiDB-lite"/>
    </source>
</evidence>
<comment type="catalytic activity">
    <reaction evidence="13">
        <text>5,6-dihydrouridine(16) in tRNA + NADP(+) = uridine(16) in tRNA + NADPH + H(+)</text>
        <dbReference type="Rhea" id="RHEA:53376"/>
        <dbReference type="Rhea" id="RHEA-COMP:13543"/>
        <dbReference type="Rhea" id="RHEA-COMP:13544"/>
        <dbReference type="ChEBI" id="CHEBI:15378"/>
        <dbReference type="ChEBI" id="CHEBI:57783"/>
        <dbReference type="ChEBI" id="CHEBI:58349"/>
        <dbReference type="ChEBI" id="CHEBI:65315"/>
        <dbReference type="ChEBI" id="CHEBI:74443"/>
        <dbReference type="EC" id="1.3.1.88"/>
    </reaction>
    <physiologicalReaction direction="right-to-left" evidence="13">
        <dbReference type="Rhea" id="RHEA:53378"/>
    </physiologicalReaction>
</comment>
<evidence type="ECO:0000256" key="17">
    <source>
        <dbReference type="ARBA" id="ARBA00049467"/>
    </source>
</evidence>
<feature type="compositionally biased region" description="Basic and acidic residues" evidence="18">
    <location>
        <begin position="538"/>
        <end position="569"/>
    </location>
</feature>
<dbReference type="Proteomes" id="UP000593566">
    <property type="component" value="Unassembled WGS sequence"/>
</dbReference>
<feature type="region of interest" description="Disordered" evidence="18">
    <location>
        <begin position="345"/>
        <end position="398"/>
    </location>
</feature>
<keyword evidence="7" id="KW-0560">Oxidoreductase</keyword>
<accession>A0A8H6C795</accession>
<evidence type="ECO:0000256" key="15">
    <source>
        <dbReference type="ARBA" id="ARBA00048934"/>
    </source>
</evidence>
<feature type="compositionally biased region" description="Pro residues" evidence="18">
    <location>
        <begin position="13"/>
        <end position="24"/>
    </location>
</feature>
<keyword evidence="2" id="KW-0285">Flavoprotein</keyword>
<evidence type="ECO:0000256" key="7">
    <source>
        <dbReference type="ARBA" id="ARBA00023002"/>
    </source>
</evidence>
<evidence type="ECO:0000313" key="20">
    <source>
        <dbReference type="EMBL" id="KAF6217981.1"/>
    </source>
</evidence>
<comment type="catalytic activity">
    <reaction evidence="16">
        <text>a 5,6-dihydrouridine in mRNA + NADP(+) = a uridine in mRNA + NADPH + H(+)</text>
        <dbReference type="Rhea" id="RHEA:69855"/>
        <dbReference type="Rhea" id="RHEA-COMP:14658"/>
        <dbReference type="Rhea" id="RHEA-COMP:17789"/>
        <dbReference type="ChEBI" id="CHEBI:15378"/>
        <dbReference type="ChEBI" id="CHEBI:57783"/>
        <dbReference type="ChEBI" id="CHEBI:58349"/>
        <dbReference type="ChEBI" id="CHEBI:65315"/>
        <dbReference type="ChEBI" id="CHEBI:74443"/>
    </reaction>
    <physiologicalReaction direction="right-to-left" evidence="16">
        <dbReference type="Rhea" id="RHEA:69857"/>
    </physiologicalReaction>
</comment>
<comment type="caution">
    <text evidence="20">The sequence shown here is derived from an EMBL/GenBank/DDBJ whole genome shotgun (WGS) entry which is preliminary data.</text>
</comment>
<dbReference type="SUPFAM" id="SSF51395">
    <property type="entry name" value="FMN-linked oxidoreductases"/>
    <property type="match status" value="1"/>
</dbReference>
<comment type="catalytic activity">
    <reaction evidence="14">
        <text>a 5,6-dihydrouridine in mRNA + NAD(+) = a uridine in mRNA + NADH + H(+)</text>
        <dbReference type="Rhea" id="RHEA:69851"/>
        <dbReference type="Rhea" id="RHEA-COMP:14658"/>
        <dbReference type="Rhea" id="RHEA-COMP:17789"/>
        <dbReference type="ChEBI" id="CHEBI:15378"/>
        <dbReference type="ChEBI" id="CHEBI:57540"/>
        <dbReference type="ChEBI" id="CHEBI:57945"/>
        <dbReference type="ChEBI" id="CHEBI:65315"/>
        <dbReference type="ChEBI" id="CHEBI:74443"/>
    </reaction>
    <physiologicalReaction direction="right-to-left" evidence="14">
        <dbReference type="Rhea" id="RHEA:69853"/>
    </physiologicalReaction>
</comment>
<evidence type="ECO:0000256" key="12">
    <source>
        <dbReference type="ARBA" id="ARBA00047287"/>
    </source>
</evidence>
<evidence type="ECO:0000256" key="13">
    <source>
        <dbReference type="ARBA" id="ARBA00047652"/>
    </source>
</evidence>
<keyword evidence="5" id="KW-0819">tRNA processing</keyword>
<dbReference type="InterPro" id="IPR018517">
    <property type="entry name" value="tRNA_hU_synthase_CS"/>
</dbReference>
<dbReference type="PROSITE" id="PS01136">
    <property type="entry name" value="UPF0034"/>
    <property type="match status" value="1"/>
</dbReference>
<evidence type="ECO:0000256" key="8">
    <source>
        <dbReference type="ARBA" id="ARBA00023027"/>
    </source>
</evidence>
<reference evidence="20 21" key="1">
    <citation type="journal article" date="2020" name="Genomics">
        <title>Complete, high-quality genomes from long-read metagenomic sequencing of two wolf lichen thalli reveals enigmatic genome architecture.</title>
        <authorList>
            <person name="McKenzie S.K."/>
            <person name="Walston R.F."/>
            <person name="Allen J.L."/>
        </authorList>
    </citation>
    <scope>NUCLEOTIDE SEQUENCE [LARGE SCALE GENOMIC DNA]</scope>
    <source>
        <strain evidence="20">WasteWater1</strain>
    </source>
</reference>
<evidence type="ECO:0000256" key="10">
    <source>
        <dbReference type="ARBA" id="ARBA00038890"/>
    </source>
</evidence>
<comment type="cofactor">
    <cofactor evidence="1">
        <name>FMN</name>
        <dbReference type="ChEBI" id="CHEBI:58210"/>
    </cofactor>
</comment>
<comment type="function">
    <text evidence="11">Catalyzes the synthesis of dihydrouridine, a modified base found in the D-loop of most tRNAs. Specifically modifies U47 in cytoplasmic tRNAs. Catalyzes the synthesis of dihydrouridine in some mRNAs, thereby affecting their translation.</text>
</comment>
<feature type="region of interest" description="Disordered" evidence="18">
    <location>
        <begin position="538"/>
        <end position="576"/>
    </location>
</feature>
<dbReference type="GO" id="GO:0006397">
    <property type="term" value="P:mRNA processing"/>
    <property type="evidence" value="ECO:0007669"/>
    <property type="project" value="UniProtKB-KW"/>
</dbReference>
<dbReference type="GO" id="GO:0050660">
    <property type="term" value="F:flavin adenine dinucleotide binding"/>
    <property type="evidence" value="ECO:0007669"/>
    <property type="project" value="InterPro"/>
</dbReference>
<sequence>MTSTQIKSMANEPPTPASTNPPSPAKRRKLTGRAFFQNLGSPKMVLAPMVDQSEFAWRMLTRSFMSPEASKDLLAYTPMIHSRMFTETPKFRDHHFQPTRSGLATPPKNDIEQPSADLYLDGRPTIDRPLFVQFCANDPDELLQAARYVEPFCDAIDLNLGCPQGIAKRGNYGAFLQEDWDLIYKLINKLHMNLDIPVTVKMRILESKEKTLEYAQMILSAGASVITVHGRHRDQKGHKTGLADWSVLRYLRERLPPDTVIFANGNILRHEDIYRCLEETHADGVMSAEGNLYDPTIFAKPPRSGSETREYWRGRNGKGGYRMDAVFRRYMDILYQYVLEKPTPKRNPLFLPSDPPVEDPPTTLHGPASEDTDGQPPTKKQKRDNKQQRTTSPNLLAMQPHLFHLLRPLVAKHHHIRDALGKSRAGDIPAFENVLQMVEAAVKEGLLDYEADPAKYEDADLHSNGKEQEEEEENPNKDSSSVATVKACKRPWWVCQPYVRPLLKEALEKGSLTMSKKDKRRLEAEAVVEKKRLEAEGKNVFEHPERERAEMTEREKVDAEDGLARRELPKQSMVCG</sequence>
<proteinExistence type="inferred from homology"/>
<evidence type="ECO:0000256" key="2">
    <source>
        <dbReference type="ARBA" id="ARBA00022630"/>
    </source>
</evidence>
<evidence type="ECO:0000256" key="16">
    <source>
        <dbReference type="ARBA" id="ARBA00049447"/>
    </source>
</evidence>
<evidence type="ECO:0000256" key="14">
    <source>
        <dbReference type="ARBA" id="ARBA00048342"/>
    </source>
</evidence>
<feature type="region of interest" description="Disordered" evidence="18">
    <location>
        <begin position="1"/>
        <end position="27"/>
    </location>
</feature>
<evidence type="ECO:0000313" key="21">
    <source>
        <dbReference type="Proteomes" id="UP000593566"/>
    </source>
</evidence>
<keyword evidence="6" id="KW-0521">NADP</keyword>
<dbReference type="PANTHER" id="PTHR11082:SF5">
    <property type="entry name" value="TRNA-DIHYDROURIDINE(16_17) SYNTHASE [NAD(P)(+)]-LIKE"/>
    <property type="match status" value="1"/>
</dbReference>
<dbReference type="AlphaFoldDB" id="A0A8H6C795"/>
<feature type="domain" description="DUS-like FMN-binding" evidence="19">
    <location>
        <begin position="46"/>
        <end position="300"/>
    </location>
</feature>
<keyword evidence="8" id="KW-0520">NAD</keyword>
<dbReference type="InterPro" id="IPR035587">
    <property type="entry name" value="DUS-like_FMN-bd"/>
</dbReference>
<feature type="region of interest" description="Disordered" evidence="18">
    <location>
        <begin position="462"/>
        <end position="482"/>
    </location>
</feature>
<comment type="catalytic activity">
    <reaction evidence="15">
        <text>5,6-dihydrouridine(16) in tRNA + NAD(+) = uridine(16) in tRNA + NADH + H(+)</text>
        <dbReference type="Rhea" id="RHEA:53380"/>
        <dbReference type="Rhea" id="RHEA-COMP:13543"/>
        <dbReference type="Rhea" id="RHEA-COMP:13544"/>
        <dbReference type="ChEBI" id="CHEBI:15378"/>
        <dbReference type="ChEBI" id="CHEBI:57540"/>
        <dbReference type="ChEBI" id="CHEBI:57945"/>
        <dbReference type="ChEBI" id="CHEBI:65315"/>
        <dbReference type="ChEBI" id="CHEBI:74443"/>
        <dbReference type="EC" id="1.3.1.88"/>
    </reaction>
    <physiologicalReaction direction="right-to-left" evidence="15">
        <dbReference type="Rhea" id="RHEA:53382"/>
    </physiologicalReaction>
</comment>
<evidence type="ECO:0000256" key="4">
    <source>
        <dbReference type="ARBA" id="ARBA00022664"/>
    </source>
</evidence>
<evidence type="ECO:0000256" key="6">
    <source>
        <dbReference type="ARBA" id="ARBA00022857"/>
    </source>
</evidence>
<evidence type="ECO:0000259" key="19">
    <source>
        <dbReference type="Pfam" id="PF01207"/>
    </source>
</evidence>
<dbReference type="Gene3D" id="3.20.20.70">
    <property type="entry name" value="Aldolase class I"/>
    <property type="match status" value="1"/>
</dbReference>
<comment type="catalytic activity">
    <reaction evidence="17">
        <text>5,6-dihydrouridine(17) in tRNA + NADP(+) = uridine(17) in tRNA + NADPH + H(+)</text>
        <dbReference type="Rhea" id="RHEA:53368"/>
        <dbReference type="Rhea" id="RHEA-COMP:13541"/>
        <dbReference type="Rhea" id="RHEA-COMP:13542"/>
        <dbReference type="ChEBI" id="CHEBI:15378"/>
        <dbReference type="ChEBI" id="CHEBI:57783"/>
        <dbReference type="ChEBI" id="CHEBI:58349"/>
        <dbReference type="ChEBI" id="CHEBI:65315"/>
        <dbReference type="ChEBI" id="CHEBI:74443"/>
        <dbReference type="EC" id="1.3.1.88"/>
    </reaction>
    <physiologicalReaction direction="right-to-left" evidence="17">
        <dbReference type="Rhea" id="RHEA:53370"/>
    </physiologicalReaction>
</comment>
<keyword evidence="4" id="KW-0507">mRNA processing</keyword>
<dbReference type="InterPro" id="IPR013785">
    <property type="entry name" value="Aldolase_TIM"/>
</dbReference>